<dbReference type="InterPro" id="IPR015813">
    <property type="entry name" value="Pyrv/PenolPyrv_kinase-like_dom"/>
</dbReference>
<dbReference type="InterPro" id="IPR050251">
    <property type="entry name" value="HpcH-HpaI_aldolase"/>
</dbReference>
<dbReference type="InterPro" id="IPR040442">
    <property type="entry name" value="Pyrv_kinase-like_dom_sf"/>
</dbReference>
<sequence length="265" mass="28803">MRQNPVKTKLRAGQPTFGTWLTLGDLYATRVLARMSWDWLTLDIEHSAIDWAQATMIFGAVADAGCVPLARIPDGDHTTIKRTLDAGAWGVIVPMVDTVEQARAAIAAAKYPPLGNRSVGGGMHAMNFGATAGDYYQQANNEILVVLQTESPTGVANAEEIYALPGCDAIFVGPNDLRAQMRSADGTDPTPEEHEAMIQRVIAAGQKVNCPTGMHTMEPEEALQRAEEGMQFLAVGSDLRMMTVYAQQSLKKLRPDGDQRDLARY</sequence>
<evidence type="ECO:0000259" key="4">
    <source>
        <dbReference type="Pfam" id="PF03328"/>
    </source>
</evidence>
<dbReference type="OrthoDB" id="86160at2"/>
<evidence type="ECO:0000256" key="1">
    <source>
        <dbReference type="ARBA" id="ARBA00005568"/>
    </source>
</evidence>
<comment type="similarity">
    <text evidence="1">Belongs to the HpcH/HpaI aldolase family.</text>
</comment>
<accession>A0A2S8GEA5</accession>
<dbReference type="Pfam" id="PF03328">
    <property type="entry name" value="HpcH_HpaI"/>
    <property type="match status" value="1"/>
</dbReference>
<dbReference type="GO" id="GO:0046872">
    <property type="term" value="F:metal ion binding"/>
    <property type="evidence" value="ECO:0007669"/>
    <property type="project" value="UniProtKB-KW"/>
</dbReference>
<dbReference type="SUPFAM" id="SSF51621">
    <property type="entry name" value="Phosphoenolpyruvate/pyruvate domain"/>
    <property type="match status" value="1"/>
</dbReference>
<keyword evidence="2" id="KW-0479">Metal-binding</keyword>
<evidence type="ECO:0000313" key="6">
    <source>
        <dbReference type="Proteomes" id="UP000239388"/>
    </source>
</evidence>
<dbReference type="AlphaFoldDB" id="A0A2S8GEA5"/>
<dbReference type="PANTHER" id="PTHR30502">
    <property type="entry name" value="2-KETO-3-DEOXY-L-RHAMNONATE ALDOLASE"/>
    <property type="match status" value="1"/>
</dbReference>
<gene>
    <name evidence="5" type="ORF">C5Y98_01125</name>
</gene>
<proteinExistence type="inferred from homology"/>
<organism evidence="5 6">
    <name type="scientific">Blastopirellula marina</name>
    <dbReference type="NCBI Taxonomy" id="124"/>
    <lineage>
        <taxon>Bacteria</taxon>
        <taxon>Pseudomonadati</taxon>
        <taxon>Planctomycetota</taxon>
        <taxon>Planctomycetia</taxon>
        <taxon>Pirellulales</taxon>
        <taxon>Pirellulaceae</taxon>
        <taxon>Blastopirellula</taxon>
    </lineage>
</organism>
<dbReference type="GO" id="GO:0005737">
    <property type="term" value="C:cytoplasm"/>
    <property type="evidence" value="ECO:0007669"/>
    <property type="project" value="TreeGrafter"/>
</dbReference>
<dbReference type="PANTHER" id="PTHR30502:SF0">
    <property type="entry name" value="PHOSPHOENOLPYRUVATE CARBOXYLASE FAMILY PROTEIN"/>
    <property type="match status" value="1"/>
</dbReference>
<dbReference type="Gene3D" id="3.20.20.60">
    <property type="entry name" value="Phosphoenolpyruvate-binding domains"/>
    <property type="match status" value="1"/>
</dbReference>
<evidence type="ECO:0000256" key="2">
    <source>
        <dbReference type="ARBA" id="ARBA00022723"/>
    </source>
</evidence>
<protein>
    <submittedName>
        <fullName evidence="5">2-dehydro-3-deoxyglucarate aldolase</fullName>
    </submittedName>
</protein>
<dbReference type="InterPro" id="IPR005000">
    <property type="entry name" value="Aldolase/citrate-lyase_domain"/>
</dbReference>
<reference evidence="5 6" key="1">
    <citation type="submission" date="2018-02" db="EMBL/GenBank/DDBJ databases">
        <title>Comparative genomes isolates from brazilian mangrove.</title>
        <authorList>
            <person name="Araujo J.E."/>
            <person name="Taketani R.G."/>
            <person name="Silva M.C.P."/>
            <person name="Loureco M.V."/>
            <person name="Andreote F.D."/>
        </authorList>
    </citation>
    <scope>NUCLEOTIDE SEQUENCE [LARGE SCALE GENOMIC DNA]</scope>
    <source>
        <strain evidence="5 6">NAP PRIS-MGV</strain>
    </source>
</reference>
<evidence type="ECO:0000313" key="5">
    <source>
        <dbReference type="EMBL" id="PQO42786.1"/>
    </source>
</evidence>
<dbReference type="GO" id="GO:0016832">
    <property type="term" value="F:aldehyde-lyase activity"/>
    <property type="evidence" value="ECO:0007669"/>
    <property type="project" value="TreeGrafter"/>
</dbReference>
<name>A0A2S8GEA5_9BACT</name>
<evidence type="ECO:0000256" key="3">
    <source>
        <dbReference type="ARBA" id="ARBA00023239"/>
    </source>
</evidence>
<dbReference type="EMBL" id="PUIB01000002">
    <property type="protein sequence ID" value="PQO42786.1"/>
    <property type="molecule type" value="Genomic_DNA"/>
</dbReference>
<comment type="caution">
    <text evidence="5">The sequence shown here is derived from an EMBL/GenBank/DDBJ whole genome shotgun (WGS) entry which is preliminary data.</text>
</comment>
<keyword evidence="3" id="KW-0456">Lyase</keyword>
<feature type="domain" description="HpcH/HpaI aldolase/citrate lyase" evidence="4">
    <location>
        <begin position="18"/>
        <end position="241"/>
    </location>
</feature>
<dbReference type="Proteomes" id="UP000239388">
    <property type="component" value="Unassembled WGS sequence"/>
</dbReference>